<feature type="chain" id="PRO_5005513824" evidence="8">
    <location>
        <begin position="19"/>
        <end position="560"/>
    </location>
</feature>
<name>A0A0K8P8M6_PISS1</name>
<protein>
    <submittedName>
        <fullName evidence="9">Tannase/feruloyl esterase</fullName>
    </submittedName>
</protein>
<dbReference type="GO" id="GO:0052689">
    <property type="term" value="F:carboxylic ester hydrolase activity"/>
    <property type="evidence" value="ECO:0007669"/>
    <property type="project" value="UniProtKB-KW"/>
</dbReference>
<sequence>MHPIAAMALAFSSALFLAACGGQDDELPTPVTKDAQAACAALASTRIPASAIGLPTTGARIDRADLVPVSATNSLGEYCLAVGRIDPVDPAAQPIGFNVALPTAWNGKAMQLGGGAWSGFLFPANGASSYGDQPVPVARGYAVVATDGGHQGGGSDVLPDARFAMNDELLRNFGGDHLKKAHDVALALIRIRYDAAPAKTYFMGDSGGGHQAMLVLQRWPQDYDGIIAVYPALAWTSTFMKLQMIGREMRREGGAGWINPAKSEAIRVALLGACDAGDGLVDGNVSNPHACRFDLDALLCPGGGDAGDACLSAAQLRVLKAYVDPAPLSYSLAHGIRALPSFRGGEFNLAKGAFTAAFGNTAAFDPPAAGGSPRLDEIGANHWFGDTMVRGAILQDLQADSLAFDPLNPGVHLARLQHVSAILDATSAEIQPFLARRGKLLLVHGTADPLIPAQASIDYYRSIVQRFGQPAVDASVRFYLVPGYAHAAGISFNATRGLPLLSALEAWVEGGTAPADNLIVTDTSSGAGNRTRPLCRYPTWPQYRGSGDPSSAASFRCAAD</sequence>
<dbReference type="PANTHER" id="PTHR33938">
    <property type="entry name" value="FERULOYL ESTERASE B-RELATED"/>
    <property type="match status" value="1"/>
</dbReference>
<dbReference type="RefSeq" id="WP_054022408.1">
    <property type="nucleotide sequence ID" value="NZ_BBYR01000079.1"/>
</dbReference>
<reference evidence="9 10" key="2">
    <citation type="journal article" date="2016" name="Science">
        <title>A bacterium that degrades and assimilates poly(ethylene terephthalate).</title>
        <authorList>
            <person name="Yoshida S."/>
            <person name="Hiraga K."/>
            <person name="Takehana T."/>
            <person name="Taniguchi I."/>
            <person name="Yamaji H."/>
            <person name="Maeda Y."/>
            <person name="Toyohara K."/>
            <person name="Miyamoto K."/>
            <person name="Kimura Y."/>
            <person name="Oda K."/>
        </authorList>
    </citation>
    <scope>NUCLEOTIDE SEQUENCE [LARGE SCALE GENOMIC DNA]</scope>
    <source>
        <strain evidence="10">NBRC 110686 / TISTR 2288 / 201-F6</strain>
    </source>
</reference>
<keyword evidence="3" id="KW-0479">Metal-binding</keyword>
<evidence type="ECO:0000313" key="10">
    <source>
        <dbReference type="Proteomes" id="UP000037660"/>
    </source>
</evidence>
<evidence type="ECO:0000256" key="6">
    <source>
        <dbReference type="ARBA" id="ARBA00022837"/>
    </source>
</evidence>
<keyword evidence="5" id="KW-0378">Hydrolase</keyword>
<dbReference type="InterPro" id="IPR011118">
    <property type="entry name" value="Tannase/feruloyl_esterase"/>
</dbReference>
<organism evidence="9 10">
    <name type="scientific">Piscinibacter sakaiensis</name>
    <name type="common">Ideonella sakaiensis</name>
    <dbReference type="NCBI Taxonomy" id="1547922"/>
    <lineage>
        <taxon>Bacteria</taxon>
        <taxon>Pseudomonadati</taxon>
        <taxon>Pseudomonadota</taxon>
        <taxon>Betaproteobacteria</taxon>
        <taxon>Burkholderiales</taxon>
        <taxon>Sphaerotilaceae</taxon>
        <taxon>Piscinibacter</taxon>
    </lineage>
</organism>
<dbReference type="EMBL" id="BBYR01000079">
    <property type="protein sequence ID" value="GAP38545.1"/>
    <property type="molecule type" value="Genomic_DNA"/>
</dbReference>
<dbReference type="SUPFAM" id="SSF53474">
    <property type="entry name" value="alpha/beta-Hydrolases"/>
    <property type="match status" value="1"/>
</dbReference>
<reference evidence="10" key="1">
    <citation type="submission" date="2015-07" db="EMBL/GenBank/DDBJ databases">
        <title>Discovery of a poly(ethylene terephthalate assimilation.</title>
        <authorList>
            <person name="Yoshida S."/>
            <person name="Hiraga K."/>
            <person name="Takehana T."/>
            <person name="Taniguchi I."/>
            <person name="Yamaji H."/>
            <person name="Maeda Y."/>
            <person name="Toyohara K."/>
            <person name="Miyamoto K."/>
            <person name="Kimura Y."/>
            <person name="Oda K."/>
        </authorList>
    </citation>
    <scope>NUCLEOTIDE SEQUENCE [LARGE SCALE GENOMIC DNA]</scope>
    <source>
        <strain evidence="10">NBRC 110686 / TISTR 2288 / 201-F6</strain>
    </source>
</reference>
<evidence type="ECO:0000256" key="7">
    <source>
        <dbReference type="ARBA" id="ARBA00023157"/>
    </source>
</evidence>
<evidence type="ECO:0000313" key="9">
    <source>
        <dbReference type="EMBL" id="GAP38545.1"/>
    </source>
</evidence>
<keyword evidence="4 8" id="KW-0732">Signal</keyword>
<evidence type="ECO:0000256" key="3">
    <source>
        <dbReference type="ARBA" id="ARBA00022723"/>
    </source>
</evidence>
<dbReference type="InterPro" id="IPR029058">
    <property type="entry name" value="AB_hydrolase_fold"/>
</dbReference>
<dbReference type="Pfam" id="PF07519">
    <property type="entry name" value="Tannase"/>
    <property type="match status" value="1"/>
</dbReference>
<evidence type="ECO:0000256" key="5">
    <source>
        <dbReference type="ARBA" id="ARBA00022801"/>
    </source>
</evidence>
<comment type="similarity">
    <text evidence="1">Belongs to the tannase family.</text>
</comment>
<accession>A0A0K8P8M6</accession>
<proteinExistence type="inferred from homology"/>
<evidence type="ECO:0000256" key="1">
    <source>
        <dbReference type="ARBA" id="ARBA00006249"/>
    </source>
</evidence>
<dbReference type="PANTHER" id="PTHR33938:SF15">
    <property type="entry name" value="FERULOYL ESTERASE B-RELATED"/>
    <property type="match status" value="1"/>
</dbReference>
<comment type="caution">
    <text evidence="9">The sequence shown here is derived from an EMBL/GenBank/DDBJ whole genome shotgun (WGS) entry which is preliminary data.</text>
</comment>
<feature type="signal peptide" evidence="8">
    <location>
        <begin position="1"/>
        <end position="18"/>
    </location>
</feature>
<keyword evidence="7" id="KW-1015">Disulfide bond</keyword>
<evidence type="ECO:0000256" key="8">
    <source>
        <dbReference type="SAM" id="SignalP"/>
    </source>
</evidence>
<dbReference type="STRING" id="1547922.ISF6_5003"/>
<keyword evidence="2" id="KW-0719">Serine esterase</keyword>
<keyword evidence="6" id="KW-0106">Calcium</keyword>
<dbReference type="AlphaFoldDB" id="A0A0K8P8M6"/>
<dbReference type="GO" id="GO:0046872">
    <property type="term" value="F:metal ion binding"/>
    <property type="evidence" value="ECO:0007669"/>
    <property type="project" value="UniProtKB-KW"/>
</dbReference>
<dbReference type="Gene3D" id="3.40.50.1820">
    <property type="entry name" value="alpha/beta hydrolase"/>
    <property type="match status" value="1"/>
</dbReference>
<evidence type="ECO:0000256" key="4">
    <source>
        <dbReference type="ARBA" id="ARBA00022729"/>
    </source>
</evidence>
<dbReference type="Proteomes" id="UP000037660">
    <property type="component" value="Unassembled WGS sequence"/>
</dbReference>
<evidence type="ECO:0000256" key="2">
    <source>
        <dbReference type="ARBA" id="ARBA00022487"/>
    </source>
</evidence>
<keyword evidence="10" id="KW-1185">Reference proteome</keyword>
<dbReference type="OrthoDB" id="7062032at2"/>
<gene>
    <name evidence="9" type="ORF">ISF6_5003</name>
</gene>